<evidence type="ECO:0000256" key="1">
    <source>
        <dbReference type="ARBA" id="ARBA00022723"/>
    </source>
</evidence>
<accession>A0AAW0NF43</accession>
<dbReference type="SMART" id="SM00132">
    <property type="entry name" value="LIM"/>
    <property type="match status" value="2"/>
</dbReference>
<dbReference type="Gene3D" id="2.10.110.10">
    <property type="entry name" value="Cysteine Rich Protein"/>
    <property type="match status" value="3"/>
</dbReference>
<dbReference type="GO" id="GO:0046872">
    <property type="term" value="F:metal ion binding"/>
    <property type="evidence" value="ECO:0007669"/>
    <property type="project" value="UniProtKB-KW"/>
</dbReference>
<keyword evidence="7" id="KW-1185">Reference proteome</keyword>
<protein>
    <recommendedName>
        <fullName evidence="5">LIM zinc-binding domain-containing protein</fullName>
    </recommendedName>
</protein>
<gene>
    <name evidence="6" type="ORF">WMY93_019366</name>
</gene>
<keyword evidence="1 4" id="KW-0479">Metal-binding</keyword>
<dbReference type="PROSITE" id="PS00478">
    <property type="entry name" value="LIM_DOMAIN_1"/>
    <property type="match status" value="2"/>
</dbReference>
<evidence type="ECO:0000256" key="2">
    <source>
        <dbReference type="ARBA" id="ARBA00022833"/>
    </source>
</evidence>
<dbReference type="InterPro" id="IPR001781">
    <property type="entry name" value="Znf_LIM"/>
</dbReference>
<dbReference type="GO" id="GO:0005667">
    <property type="term" value="C:transcription regulator complex"/>
    <property type="evidence" value="ECO:0007669"/>
    <property type="project" value="TreeGrafter"/>
</dbReference>
<name>A0AAW0NF43_9GOBI</name>
<dbReference type="EMBL" id="JBBPFD010000014">
    <property type="protein sequence ID" value="KAK7898513.1"/>
    <property type="molecule type" value="Genomic_DNA"/>
</dbReference>
<dbReference type="AlphaFoldDB" id="A0AAW0NF43"/>
<organism evidence="6 7">
    <name type="scientific">Mugilogobius chulae</name>
    <name type="common">yellowstripe goby</name>
    <dbReference type="NCBI Taxonomy" id="88201"/>
    <lineage>
        <taxon>Eukaryota</taxon>
        <taxon>Metazoa</taxon>
        <taxon>Chordata</taxon>
        <taxon>Craniata</taxon>
        <taxon>Vertebrata</taxon>
        <taxon>Euteleostomi</taxon>
        <taxon>Actinopterygii</taxon>
        <taxon>Neopterygii</taxon>
        <taxon>Teleostei</taxon>
        <taxon>Neoteleostei</taxon>
        <taxon>Acanthomorphata</taxon>
        <taxon>Gobiaria</taxon>
        <taxon>Gobiiformes</taxon>
        <taxon>Gobioidei</taxon>
        <taxon>Gobiidae</taxon>
        <taxon>Gobionellinae</taxon>
        <taxon>Mugilogobius</taxon>
    </lineage>
</organism>
<evidence type="ECO:0000259" key="5">
    <source>
        <dbReference type="PROSITE" id="PS50023"/>
    </source>
</evidence>
<comment type="caution">
    <text evidence="6">The sequence shown here is derived from an EMBL/GenBank/DDBJ whole genome shotgun (WGS) entry which is preliminary data.</text>
</comment>
<dbReference type="GO" id="GO:0003714">
    <property type="term" value="F:transcription corepressor activity"/>
    <property type="evidence" value="ECO:0007669"/>
    <property type="project" value="TreeGrafter"/>
</dbReference>
<dbReference type="GO" id="GO:0035331">
    <property type="term" value="P:negative regulation of hippo signaling"/>
    <property type="evidence" value="ECO:0007669"/>
    <property type="project" value="TreeGrafter"/>
</dbReference>
<evidence type="ECO:0000256" key="4">
    <source>
        <dbReference type="PROSITE-ProRule" id="PRU00125"/>
    </source>
</evidence>
<reference evidence="7" key="1">
    <citation type="submission" date="2024-04" db="EMBL/GenBank/DDBJ databases">
        <title>Salinicola lusitanus LLJ914,a marine bacterium isolated from the Okinawa Trough.</title>
        <authorList>
            <person name="Li J."/>
        </authorList>
    </citation>
    <scope>NUCLEOTIDE SEQUENCE [LARGE SCALE GENOMIC DNA]</scope>
</reference>
<dbReference type="Proteomes" id="UP001460270">
    <property type="component" value="Unassembled WGS sequence"/>
</dbReference>
<dbReference type="GO" id="GO:0007010">
    <property type="term" value="P:cytoskeleton organization"/>
    <property type="evidence" value="ECO:0007669"/>
    <property type="project" value="TreeGrafter"/>
</dbReference>
<dbReference type="GO" id="GO:0005634">
    <property type="term" value="C:nucleus"/>
    <property type="evidence" value="ECO:0007669"/>
    <property type="project" value="TreeGrafter"/>
</dbReference>
<evidence type="ECO:0000313" key="6">
    <source>
        <dbReference type="EMBL" id="KAK7898513.1"/>
    </source>
</evidence>
<dbReference type="GO" id="GO:0000932">
    <property type="term" value="C:P-body"/>
    <property type="evidence" value="ECO:0007669"/>
    <property type="project" value="TreeGrafter"/>
</dbReference>
<dbReference type="SUPFAM" id="SSF57716">
    <property type="entry name" value="Glucocorticoid receptor-like (DNA-binding domain)"/>
    <property type="match status" value="2"/>
</dbReference>
<evidence type="ECO:0000313" key="7">
    <source>
        <dbReference type="Proteomes" id="UP001460270"/>
    </source>
</evidence>
<keyword evidence="3 4" id="KW-0440">LIM domain</keyword>
<dbReference type="Pfam" id="PF00412">
    <property type="entry name" value="LIM"/>
    <property type="match status" value="2"/>
</dbReference>
<feature type="domain" description="LIM zinc-binding" evidence="5">
    <location>
        <begin position="10"/>
        <end position="71"/>
    </location>
</feature>
<proteinExistence type="predicted"/>
<dbReference type="PANTHER" id="PTHR24219">
    <property type="entry name" value="LIM DOMAIN-CONTAINING PROTEIN JUB"/>
    <property type="match status" value="1"/>
</dbReference>
<dbReference type="GO" id="GO:0001666">
    <property type="term" value="P:response to hypoxia"/>
    <property type="evidence" value="ECO:0007669"/>
    <property type="project" value="TreeGrafter"/>
</dbReference>
<dbReference type="GO" id="GO:0005912">
    <property type="term" value="C:adherens junction"/>
    <property type="evidence" value="ECO:0007669"/>
    <property type="project" value="TreeGrafter"/>
</dbReference>
<evidence type="ECO:0000256" key="3">
    <source>
        <dbReference type="ARBA" id="ARBA00023038"/>
    </source>
</evidence>
<dbReference type="PANTHER" id="PTHR24219:SF4">
    <property type="entry name" value="LIM DOMAIN-CONTAINING PROTEIN JUB"/>
    <property type="match status" value="1"/>
</dbReference>
<sequence length="176" mass="19397">MQDSSSVYFGSCGGCREAVHSSDGACRAMGQVFHSKCFTCSSCRKTLTGETFYTISGKIYCEDDFLYSGVHPKLEKCWSCGLFISDEVLQACGATFHLSCFRCVMCGQSLEDQPFSVDAQNKKVYCVSDYHRIKAPRCASCKMPILPTEGSTDCIRVVSLNTSFHVECFGSEVDLI</sequence>
<dbReference type="InterPro" id="IPR047172">
    <property type="entry name" value="Ajuba-like"/>
</dbReference>
<feature type="domain" description="LIM zinc-binding" evidence="5">
    <location>
        <begin position="75"/>
        <end position="136"/>
    </location>
</feature>
<keyword evidence="2 4" id="KW-0862">Zinc</keyword>
<dbReference type="PROSITE" id="PS50023">
    <property type="entry name" value="LIM_DOMAIN_2"/>
    <property type="match status" value="2"/>
</dbReference>